<dbReference type="SUPFAM" id="SSF56281">
    <property type="entry name" value="Metallo-hydrolase/oxidoreductase"/>
    <property type="match status" value="1"/>
</dbReference>
<keyword evidence="3" id="KW-1185">Reference proteome</keyword>
<evidence type="ECO:0000313" key="3">
    <source>
        <dbReference type="Proteomes" id="UP000527616"/>
    </source>
</evidence>
<dbReference type="AlphaFoldDB" id="A0A7Z0IM23"/>
<comment type="caution">
    <text evidence="2">The sequence shown here is derived from an EMBL/GenBank/DDBJ whole genome shotgun (WGS) entry which is preliminary data.</text>
</comment>
<dbReference type="EMBL" id="JACBZS010000001">
    <property type="protein sequence ID" value="NYI72127.1"/>
    <property type="molecule type" value="Genomic_DNA"/>
</dbReference>
<sequence length="220" mass="22711">MNAGHVDPGGPPLVEQIGPGLTLSKLSVGPMDNNAYLLIPDDAPAVLIDAAAEPDRLRALIGDTEVGTIVTTHRHHDHIGALAELARDTGARLVAGRPDAAAIADATGTRPEPVWTGDAIGIGGSELAVLGLVGHTPGSIALAYRPGDGRPTQLFTGDSLFPGGPGKTANPTDFGSLMDDLESSVFGAFDDATVVRPGHGDDTTLGAERPHLTEWRDRGW</sequence>
<feature type="domain" description="Metallo-beta-lactamase" evidence="1">
    <location>
        <begin position="32"/>
        <end position="199"/>
    </location>
</feature>
<accession>A0A7Z0IM23</accession>
<dbReference type="PANTHER" id="PTHR46233:SF1">
    <property type="entry name" value="CONSERVED PROTEIN"/>
    <property type="match status" value="1"/>
</dbReference>
<dbReference type="InterPro" id="IPR036866">
    <property type="entry name" value="RibonucZ/Hydroxyglut_hydro"/>
</dbReference>
<dbReference type="Pfam" id="PF00753">
    <property type="entry name" value="Lactamase_B"/>
    <property type="match status" value="1"/>
</dbReference>
<dbReference type="Proteomes" id="UP000527616">
    <property type="component" value="Unassembled WGS sequence"/>
</dbReference>
<dbReference type="CDD" id="cd06262">
    <property type="entry name" value="metallo-hydrolase-like_MBL-fold"/>
    <property type="match status" value="1"/>
</dbReference>
<name>A0A7Z0IM23_9ACTN</name>
<proteinExistence type="predicted"/>
<dbReference type="PANTHER" id="PTHR46233">
    <property type="entry name" value="HYDROXYACYLGLUTATHIONE HYDROLASE GLOC"/>
    <property type="match status" value="1"/>
</dbReference>
<dbReference type="SMART" id="SM00849">
    <property type="entry name" value="Lactamase_B"/>
    <property type="match status" value="1"/>
</dbReference>
<dbReference type="Gene3D" id="3.60.15.10">
    <property type="entry name" value="Ribonuclease Z/Hydroxyacylglutathione hydrolase-like"/>
    <property type="match status" value="1"/>
</dbReference>
<evidence type="ECO:0000313" key="2">
    <source>
        <dbReference type="EMBL" id="NYI72127.1"/>
    </source>
</evidence>
<keyword evidence="2" id="KW-0378">Hydrolase</keyword>
<gene>
    <name evidence="2" type="ORF">GGQ54_002687</name>
</gene>
<organism evidence="2 3">
    <name type="scientific">Naumannella cuiyingiana</name>
    <dbReference type="NCBI Taxonomy" id="1347891"/>
    <lineage>
        <taxon>Bacteria</taxon>
        <taxon>Bacillati</taxon>
        <taxon>Actinomycetota</taxon>
        <taxon>Actinomycetes</taxon>
        <taxon>Propionibacteriales</taxon>
        <taxon>Propionibacteriaceae</taxon>
        <taxon>Naumannella</taxon>
    </lineage>
</organism>
<reference evidence="2 3" key="1">
    <citation type="submission" date="2020-07" db="EMBL/GenBank/DDBJ databases">
        <title>Sequencing the genomes of 1000 actinobacteria strains.</title>
        <authorList>
            <person name="Klenk H.-P."/>
        </authorList>
    </citation>
    <scope>NUCLEOTIDE SEQUENCE [LARGE SCALE GENOMIC DNA]</scope>
    <source>
        <strain evidence="2 3">DSM 103164</strain>
    </source>
</reference>
<dbReference type="InterPro" id="IPR001279">
    <property type="entry name" value="Metallo-B-lactamas"/>
</dbReference>
<dbReference type="GO" id="GO:0016787">
    <property type="term" value="F:hydrolase activity"/>
    <property type="evidence" value="ECO:0007669"/>
    <property type="project" value="UniProtKB-KW"/>
</dbReference>
<protein>
    <submittedName>
        <fullName evidence="2">Glyoxylase-like metal-dependent hydrolase (Beta-lactamase superfamily II)</fullName>
    </submittedName>
</protein>
<evidence type="ECO:0000259" key="1">
    <source>
        <dbReference type="SMART" id="SM00849"/>
    </source>
</evidence>
<dbReference type="InterPro" id="IPR051453">
    <property type="entry name" value="MBL_Glyoxalase_II"/>
</dbReference>
<dbReference type="RefSeq" id="WP_179445862.1">
    <property type="nucleotide sequence ID" value="NZ_JACBZS010000001.1"/>
</dbReference>